<dbReference type="OrthoDB" id="2165334at2"/>
<dbReference type="STRING" id="426701.SAMN04488098_10703"/>
<reference evidence="2" key="1">
    <citation type="submission" date="2016-10" db="EMBL/GenBank/DDBJ databases">
        <authorList>
            <person name="Varghese N."/>
            <person name="Submissions S."/>
        </authorList>
    </citation>
    <scope>NUCLEOTIDE SEQUENCE [LARGE SCALE GENOMIC DNA]</scope>
    <source>
        <strain evidence="2">DSM 19181</strain>
    </source>
</reference>
<accession>A0A1G9F0U6</accession>
<proteinExistence type="predicted"/>
<protein>
    <submittedName>
        <fullName evidence="1">Uncharacterized protein</fullName>
    </submittedName>
</protein>
<gene>
    <name evidence="1" type="ORF">SAMN04488098_10703</name>
</gene>
<evidence type="ECO:0000313" key="2">
    <source>
        <dbReference type="Proteomes" id="UP000199433"/>
    </source>
</evidence>
<dbReference type="AlphaFoldDB" id="A0A1G9F0U6"/>
<dbReference type="RefSeq" id="WP_091268699.1">
    <property type="nucleotide sequence ID" value="NZ_FNFK01000070.1"/>
</dbReference>
<dbReference type="Proteomes" id="UP000199433">
    <property type="component" value="Unassembled WGS sequence"/>
</dbReference>
<dbReference type="EMBL" id="FNFK01000070">
    <property type="protein sequence ID" value="SDK81968.1"/>
    <property type="molecule type" value="Genomic_DNA"/>
</dbReference>
<evidence type="ECO:0000313" key="1">
    <source>
        <dbReference type="EMBL" id="SDK81968.1"/>
    </source>
</evidence>
<sequence>MSELTELIEEKPWVREYLYFNPDFKKDGPLFEEELSKFKQFISAMEETRENSHEILGNLNLPDHKEIIELLAVFKVMTHSEVITVQQRDSFFDILSAFIKIEKSRGRTLDDIFEDRDAIALSRLYQVTDKNWAEKYMTWILYELGAITKEKGPDVFGANASAFQTYDFLKQASDGNWRPQKYYSDK</sequence>
<organism evidence="1 2">
    <name type="scientific">Alkalibacterium thalassium</name>
    <dbReference type="NCBI Taxonomy" id="426701"/>
    <lineage>
        <taxon>Bacteria</taxon>
        <taxon>Bacillati</taxon>
        <taxon>Bacillota</taxon>
        <taxon>Bacilli</taxon>
        <taxon>Lactobacillales</taxon>
        <taxon>Carnobacteriaceae</taxon>
        <taxon>Alkalibacterium</taxon>
    </lineage>
</organism>
<keyword evidence="2" id="KW-1185">Reference proteome</keyword>
<name>A0A1G9F0U6_9LACT</name>